<keyword evidence="2" id="KW-0812">Transmembrane</keyword>
<feature type="region of interest" description="Disordered" evidence="1">
    <location>
        <begin position="42"/>
        <end position="82"/>
    </location>
</feature>
<dbReference type="PATRIC" id="fig|1204725.3.peg.2508"/>
<evidence type="ECO:0000256" key="1">
    <source>
        <dbReference type="SAM" id="MobiDB-lite"/>
    </source>
</evidence>
<keyword evidence="2" id="KW-0472">Membrane</keyword>
<feature type="compositionally biased region" description="Polar residues" evidence="1">
    <location>
        <begin position="44"/>
        <end position="59"/>
    </location>
</feature>
<proteinExistence type="predicted"/>
<name>K2Q9R8_METFP</name>
<evidence type="ECO:0000256" key="2">
    <source>
        <dbReference type="SAM" id="Phobius"/>
    </source>
</evidence>
<keyword evidence="4" id="KW-1185">Reference proteome</keyword>
<comment type="caution">
    <text evidence="3">The sequence shown here is derived from an EMBL/GenBank/DDBJ whole genome shotgun (WGS) entry which is preliminary data.</text>
</comment>
<gene>
    <name evidence="3" type="ORF">A994_12493</name>
</gene>
<feature type="transmembrane region" description="Helical" evidence="2">
    <location>
        <begin position="101"/>
        <end position="123"/>
    </location>
</feature>
<organism evidence="3 4">
    <name type="scientific">Methanobacterium formicicum (strain DSM 3637 / PP1)</name>
    <dbReference type="NCBI Taxonomy" id="1204725"/>
    <lineage>
        <taxon>Archaea</taxon>
        <taxon>Methanobacteriati</taxon>
        <taxon>Methanobacteriota</taxon>
        <taxon>Methanomada group</taxon>
        <taxon>Methanobacteria</taxon>
        <taxon>Methanobacteriales</taxon>
        <taxon>Methanobacteriaceae</taxon>
        <taxon>Methanobacterium</taxon>
    </lineage>
</organism>
<dbReference type="Proteomes" id="UP000007360">
    <property type="component" value="Unassembled WGS sequence"/>
</dbReference>
<evidence type="ECO:0000313" key="3">
    <source>
        <dbReference type="EMBL" id="EKF84696.1"/>
    </source>
</evidence>
<accession>K2Q9R8</accession>
<evidence type="ECO:0000313" key="4">
    <source>
        <dbReference type="Proteomes" id="UP000007360"/>
    </source>
</evidence>
<dbReference type="EMBL" id="AMPO01000014">
    <property type="protein sequence ID" value="EKF84696.1"/>
    <property type="molecule type" value="Genomic_DNA"/>
</dbReference>
<dbReference type="RefSeq" id="WP_004032033.1">
    <property type="nucleotide sequence ID" value="NZ_AMPO01000014.1"/>
</dbReference>
<reference evidence="3 4" key="1">
    <citation type="journal article" date="2012" name="J. Bacteriol.">
        <title>Draft genome sequence of Methanobacterium formicicum DSM 3637, an archaebacterium isolated from the methane producer amoeba Pelomyxa palustris.</title>
        <authorList>
            <person name="Gutierrez G."/>
        </authorList>
    </citation>
    <scope>NUCLEOTIDE SEQUENCE [LARGE SCALE GENOMIC DNA]</scope>
    <source>
        <strain evidence="4">DSM 3637 / PP1</strain>
    </source>
</reference>
<protein>
    <submittedName>
        <fullName evidence="3">Uncharacterized protein</fullName>
    </submittedName>
</protein>
<dbReference type="OrthoDB" id="71403at2157"/>
<sequence>MSEDGPPRLRKPGNNTKKKDSTSKLGKASADIKEKIGSLKLKNGENSFSGKVNSLQSKINNDDKQGNGGPTRLRVPHTESTDKLNSNNLKKIIPKILGKKSILGIIGIIILIILVVTTAMWVMGDHKTVTNQSNNATNQMNNLKNHFDNGNISFDYPEGWNITNVTDQASLIVTVTDDENNSFSVFREDLLTQNFTYRVASWRSNILAKGMIYYEGDLTIDNTTAYELEANYKPNDKVFTTRGIAFQKNNSAYFVIFVFDKPLLDYKNEMDTVINSFHVNG</sequence>
<feature type="region of interest" description="Disordered" evidence="1">
    <location>
        <begin position="1"/>
        <end position="29"/>
    </location>
</feature>
<dbReference type="Pfam" id="PF18933">
    <property type="entry name" value="PsbP_2"/>
    <property type="match status" value="1"/>
</dbReference>
<dbReference type="AlphaFoldDB" id="K2Q9R8"/>
<keyword evidence="2" id="KW-1133">Transmembrane helix</keyword>
<dbReference type="Gene3D" id="3.40.1000.10">
    <property type="entry name" value="Mog1/PsbP, alpha/beta/alpha sandwich"/>
    <property type="match status" value="1"/>
</dbReference>